<comment type="catalytic activity">
    <reaction evidence="2">
        <text>beta-D-fructose 1,6-bisphosphate = D-glyceraldehyde 3-phosphate + dihydroxyacetone phosphate</text>
        <dbReference type="Rhea" id="RHEA:14729"/>
        <dbReference type="ChEBI" id="CHEBI:32966"/>
        <dbReference type="ChEBI" id="CHEBI:57642"/>
        <dbReference type="ChEBI" id="CHEBI:59776"/>
        <dbReference type="EC" id="4.1.2.13"/>
    </reaction>
</comment>
<dbReference type="eggNOG" id="KOG4153">
    <property type="taxonomic scope" value="Eukaryota"/>
</dbReference>
<dbReference type="GO" id="GO:0006096">
    <property type="term" value="P:glycolytic process"/>
    <property type="evidence" value="ECO:0007669"/>
    <property type="project" value="UniProtKB-UniPathway"/>
</dbReference>
<proteinExistence type="inferred from homology"/>
<dbReference type="PIRSF" id="PIRSF001359">
    <property type="entry name" value="F_bP_aldolase_II"/>
    <property type="match status" value="1"/>
</dbReference>
<dbReference type="GO" id="GO:0004332">
    <property type="term" value="F:fructose-bisphosphate aldolase activity"/>
    <property type="evidence" value="ECO:0007669"/>
    <property type="project" value="UniProtKB-EC"/>
</dbReference>
<protein>
    <recommendedName>
        <fullName evidence="2">Fructose-bisphosphate aldolase</fullName>
        <shortName evidence="2">FBP aldolase</shortName>
        <ecNumber evidence="2">4.1.2.13</ecNumber>
    </recommendedName>
</protein>
<keyword evidence="2" id="KW-0324">Glycolysis</keyword>
<dbReference type="EC" id="4.1.2.13" evidence="2"/>
<dbReference type="PANTHER" id="PTHR30304:SF0">
    <property type="entry name" value="D-TAGATOSE-1,6-BISPHOSPHATE ALDOLASE SUBUNIT GATY-RELATED"/>
    <property type="match status" value="1"/>
</dbReference>
<feature type="binding site" evidence="1">
    <location>
        <position position="108"/>
    </location>
    <ligand>
        <name>Zn(2+)</name>
        <dbReference type="ChEBI" id="CHEBI:29105"/>
        <label>2</label>
    </ligand>
</feature>
<dbReference type="Pfam" id="PF01116">
    <property type="entry name" value="F_bP_aldolase"/>
    <property type="match status" value="1"/>
</dbReference>
<evidence type="ECO:0000313" key="4">
    <source>
        <dbReference type="Proteomes" id="UP000007115"/>
    </source>
</evidence>
<sequence length="251" mass="27270">MDPNRLSENKTLCILRAAHSGNYSVIAAVGYNLEQILGLVKAAEREKSPLIIQLLPWAITHSDGVLVYAAAQAARQASVPIALHLSHCQDEDMVRRGCGLPFDSIMVDSSDHAEVRDFAKTKELVAYCHSHGKATTDEVSNTLKWEKLATTAQEKQQLGVAGVDVVVPVMPLGEIYGDSTNTGSEGIKLGMCKINVDKSLLAGYCSLVEQRINKIPLMQVVDEAIEKMAEALAERMIYVGSSGKAKQLETY</sequence>
<keyword evidence="4" id="KW-1185">Reference proteome</keyword>
<gene>
    <name evidence="3" type="ORF">TRIVIDRAFT_58008</name>
</gene>
<comment type="caution">
    <text evidence="3">The sequence shown here is derived from an EMBL/GenBank/DDBJ whole genome shotgun (WGS) entry which is preliminary data.</text>
</comment>
<dbReference type="RefSeq" id="XP_013958086.1">
    <property type="nucleotide sequence ID" value="XM_014102611.1"/>
</dbReference>
<dbReference type="InParanoid" id="G9MPT4"/>
<keyword evidence="1 2" id="KW-0479">Metal-binding</keyword>
<feature type="binding site" evidence="1">
    <location>
        <position position="138"/>
    </location>
    <ligand>
        <name>Zn(2+)</name>
        <dbReference type="ChEBI" id="CHEBI:29105"/>
        <label>2</label>
    </ligand>
</feature>
<dbReference type="VEuPathDB" id="FungiDB:TRIVIDRAFT_58008"/>
<evidence type="ECO:0000313" key="3">
    <source>
        <dbReference type="EMBL" id="EHK23884.1"/>
    </source>
</evidence>
<reference evidence="3 4" key="1">
    <citation type="journal article" date="2011" name="Genome Biol.">
        <title>Comparative genome sequence analysis underscores mycoparasitism as the ancestral life style of Trichoderma.</title>
        <authorList>
            <person name="Kubicek C.P."/>
            <person name="Herrera-Estrella A."/>
            <person name="Seidl-Seiboth V."/>
            <person name="Martinez D.A."/>
            <person name="Druzhinina I.S."/>
            <person name="Thon M."/>
            <person name="Zeilinger S."/>
            <person name="Casas-Flores S."/>
            <person name="Horwitz B.A."/>
            <person name="Mukherjee P.K."/>
            <person name="Mukherjee M."/>
            <person name="Kredics L."/>
            <person name="Alcaraz L.D."/>
            <person name="Aerts A."/>
            <person name="Antal Z."/>
            <person name="Atanasova L."/>
            <person name="Cervantes-Badillo M.G."/>
            <person name="Challacombe J."/>
            <person name="Chertkov O."/>
            <person name="McCluskey K."/>
            <person name="Coulpier F."/>
            <person name="Deshpande N."/>
            <person name="von Doehren H."/>
            <person name="Ebbole D.J."/>
            <person name="Esquivel-Naranjo E.U."/>
            <person name="Fekete E."/>
            <person name="Flipphi M."/>
            <person name="Glaser F."/>
            <person name="Gomez-Rodriguez E.Y."/>
            <person name="Gruber S."/>
            <person name="Han C."/>
            <person name="Henrissat B."/>
            <person name="Hermosa R."/>
            <person name="Hernandez-Onate M."/>
            <person name="Karaffa L."/>
            <person name="Kosti I."/>
            <person name="Le Crom S."/>
            <person name="Lindquist E."/>
            <person name="Lucas S."/>
            <person name="Luebeck M."/>
            <person name="Luebeck P.S."/>
            <person name="Margeot A."/>
            <person name="Metz B."/>
            <person name="Misra M."/>
            <person name="Nevalainen H."/>
            <person name="Omann M."/>
            <person name="Packer N."/>
            <person name="Perrone G."/>
            <person name="Uresti-Rivera E.E."/>
            <person name="Salamov A."/>
            <person name="Schmoll M."/>
            <person name="Seiboth B."/>
            <person name="Shapiro H."/>
            <person name="Sukno S."/>
            <person name="Tamayo-Ramos J.A."/>
            <person name="Tisch D."/>
            <person name="Wiest A."/>
            <person name="Wilkinson H.H."/>
            <person name="Zhang M."/>
            <person name="Coutinho P.M."/>
            <person name="Kenerley C.M."/>
            <person name="Monte E."/>
            <person name="Baker S.E."/>
            <person name="Grigoriev I.V."/>
        </authorList>
    </citation>
    <scope>NUCLEOTIDE SEQUENCE [LARGE SCALE GENOMIC DNA]</scope>
    <source>
        <strain evidence="4">Gv29-8 / FGSC 10586</strain>
    </source>
</reference>
<dbReference type="UniPathway" id="UPA00109">
    <property type="reaction ID" value="UER00183"/>
</dbReference>
<dbReference type="InterPro" id="IPR050246">
    <property type="entry name" value="Class_II_FBP_aldolase"/>
</dbReference>
<dbReference type="SUPFAM" id="SSF51569">
    <property type="entry name" value="Aldolase"/>
    <property type="match status" value="1"/>
</dbReference>
<dbReference type="STRING" id="413071.G9MPT4"/>
<comment type="pathway">
    <text evidence="2">Carbohydrate degradation; glycolysis; D-glyceraldehyde 3-phosphate and glycerone phosphate from D-glucose: step 4/4.</text>
</comment>
<feature type="binding site" evidence="1">
    <location>
        <position position="87"/>
    </location>
    <ligand>
        <name>Zn(2+)</name>
        <dbReference type="ChEBI" id="CHEBI:29105"/>
        <label>1</label>
        <note>catalytic</note>
    </ligand>
</feature>
<dbReference type="HOGENOM" id="CLU_040088_4_0_1"/>
<dbReference type="PANTHER" id="PTHR30304">
    <property type="entry name" value="D-TAGATOSE-1,6-BISPHOSPHATE ALDOLASE"/>
    <property type="match status" value="1"/>
</dbReference>
<dbReference type="OrthoDB" id="2558351at2759"/>
<keyword evidence="2" id="KW-0456">Lyase</keyword>
<evidence type="ECO:0000256" key="1">
    <source>
        <dbReference type="PIRSR" id="PIRSR001359-3"/>
    </source>
</evidence>
<dbReference type="Proteomes" id="UP000007115">
    <property type="component" value="Unassembled WGS sequence"/>
</dbReference>
<accession>G9MPT4</accession>
<name>G9MPT4_HYPVG</name>
<dbReference type="GO" id="GO:0008270">
    <property type="term" value="F:zinc ion binding"/>
    <property type="evidence" value="ECO:0007669"/>
    <property type="project" value="UniProtKB-UniRule"/>
</dbReference>
<comment type="function">
    <text evidence="2">Catalyzes the aldol condensation of dihydroxyacetone phosphate (DHAP or glycerone-phosphate) with glyceraldehyde 3-phosphate (G3P) to form fructose 1,6-bisphosphate (FBP) in gluconeogenesis and the reverse reaction in glycolysis.</text>
</comment>
<organism evidence="3 4">
    <name type="scientific">Hypocrea virens (strain Gv29-8 / FGSC 10586)</name>
    <name type="common">Gliocladium virens</name>
    <name type="synonym">Trichoderma virens</name>
    <dbReference type="NCBI Taxonomy" id="413071"/>
    <lineage>
        <taxon>Eukaryota</taxon>
        <taxon>Fungi</taxon>
        <taxon>Dikarya</taxon>
        <taxon>Ascomycota</taxon>
        <taxon>Pezizomycotina</taxon>
        <taxon>Sordariomycetes</taxon>
        <taxon>Hypocreomycetidae</taxon>
        <taxon>Hypocreales</taxon>
        <taxon>Hypocreaceae</taxon>
        <taxon>Trichoderma</taxon>
    </lineage>
</organism>
<dbReference type="AlphaFoldDB" id="G9MPT4"/>
<comment type="similarity">
    <text evidence="2">Belongs to the class II fructose-bisphosphate aldolase family.</text>
</comment>
<dbReference type="InterPro" id="IPR000771">
    <property type="entry name" value="FBA_II"/>
</dbReference>
<comment type="cofactor">
    <cofactor evidence="1 2">
        <name>Zn(2+)</name>
        <dbReference type="ChEBI" id="CHEBI:29105"/>
    </cofactor>
    <text evidence="1 2">Binds 2 Zn(2+) ions per subunit. One is catalytic and the other provides a structural contribution.</text>
</comment>
<dbReference type="GeneID" id="25795788"/>
<dbReference type="EMBL" id="ABDF02000005">
    <property type="protein sequence ID" value="EHK23884.1"/>
    <property type="molecule type" value="Genomic_DNA"/>
</dbReference>
<dbReference type="Gene3D" id="3.20.20.70">
    <property type="entry name" value="Aldolase class I"/>
    <property type="match status" value="2"/>
</dbReference>
<evidence type="ECO:0000256" key="2">
    <source>
        <dbReference type="RuleBase" id="RU366023"/>
    </source>
</evidence>
<dbReference type="InterPro" id="IPR013785">
    <property type="entry name" value="Aldolase_TIM"/>
</dbReference>
<keyword evidence="1 2" id="KW-0862">Zinc</keyword>